<name>A0A6L9E7W2_9FLAO</name>
<dbReference type="Pfam" id="PF13858">
    <property type="entry name" value="DUF4199"/>
    <property type="match status" value="1"/>
</dbReference>
<dbReference type="InterPro" id="IPR025250">
    <property type="entry name" value="DUF4199"/>
</dbReference>
<feature type="transmembrane region" description="Helical" evidence="1">
    <location>
        <begin position="37"/>
        <end position="54"/>
    </location>
</feature>
<accession>A0A6L9E7W2</accession>
<keyword evidence="3" id="KW-1185">Reference proteome</keyword>
<keyword evidence="1" id="KW-0812">Transmembrane</keyword>
<protein>
    <submittedName>
        <fullName evidence="2">DUF4199 family protein</fullName>
    </submittedName>
</protein>
<keyword evidence="1" id="KW-1133">Transmembrane helix</keyword>
<evidence type="ECO:0000256" key="1">
    <source>
        <dbReference type="SAM" id="Phobius"/>
    </source>
</evidence>
<evidence type="ECO:0000313" key="3">
    <source>
        <dbReference type="Proteomes" id="UP000475249"/>
    </source>
</evidence>
<feature type="transmembrane region" description="Helical" evidence="1">
    <location>
        <begin position="5"/>
        <end position="25"/>
    </location>
</feature>
<reference evidence="2 3" key="1">
    <citation type="submission" date="2020-01" db="EMBL/GenBank/DDBJ databases">
        <title>Bacteria diversity of Porities sp.</title>
        <authorList>
            <person name="Wang G."/>
        </authorList>
    </citation>
    <scope>NUCLEOTIDE SEQUENCE [LARGE SCALE GENOMIC DNA]</scope>
    <source>
        <strain evidence="2 3">R33</strain>
    </source>
</reference>
<comment type="caution">
    <text evidence="2">The sequence shown here is derived from an EMBL/GenBank/DDBJ whole genome shotgun (WGS) entry which is preliminary data.</text>
</comment>
<dbReference type="RefSeq" id="WP_161433459.1">
    <property type="nucleotide sequence ID" value="NZ_WXYO01000001.1"/>
</dbReference>
<feature type="transmembrane region" description="Helical" evidence="1">
    <location>
        <begin position="74"/>
        <end position="93"/>
    </location>
</feature>
<gene>
    <name evidence="2" type="ORF">GTQ38_01530</name>
</gene>
<keyword evidence="1" id="KW-0472">Membrane</keyword>
<sequence>MKKTILRFGIYSAVTICVLFLLSWYLIGDQDYTTQEILGYASIIVSLSFVYFGIKHYRDKESEGLISLGKALGIGILITLCAALAFGILDIIYNQFINPDFLNEYYQRNIEELRSTLPPEEFQVKLETMESEKALFANPMMSFILMFMTVFVIGFIMSLISALILQKKS</sequence>
<dbReference type="EMBL" id="WXYO01000001">
    <property type="protein sequence ID" value="NAS10663.1"/>
    <property type="molecule type" value="Genomic_DNA"/>
</dbReference>
<proteinExistence type="predicted"/>
<feature type="transmembrane region" description="Helical" evidence="1">
    <location>
        <begin position="143"/>
        <end position="165"/>
    </location>
</feature>
<organism evidence="2 3">
    <name type="scientific">Poritiphilus flavus</name>
    <dbReference type="NCBI Taxonomy" id="2697053"/>
    <lineage>
        <taxon>Bacteria</taxon>
        <taxon>Pseudomonadati</taxon>
        <taxon>Bacteroidota</taxon>
        <taxon>Flavobacteriia</taxon>
        <taxon>Flavobacteriales</taxon>
        <taxon>Flavobacteriaceae</taxon>
        <taxon>Poritiphilus</taxon>
    </lineage>
</organism>
<dbReference type="Proteomes" id="UP000475249">
    <property type="component" value="Unassembled WGS sequence"/>
</dbReference>
<evidence type="ECO:0000313" key="2">
    <source>
        <dbReference type="EMBL" id="NAS10663.1"/>
    </source>
</evidence>
<dbReference type="AlphaFoldDB" id="A0A6L9E7W2"/>